<comment type="similarity">
    <text evidence="1">Belongs to the ornithine cyclodeaminase/mu-crystallin family.</text>
</comment>
<reference evidence="2 3" key="1">
    <citation type="submission" date="2016-08" db="EMBL/GenBank/DDBJ databases">
        <title>Whole genome sequence of Mesorhizobium sp. strain UASWS1009 isolated from industrial sewage.</title>
        <authorList>
            <person name="Crovadore J."/>
            <person name="Calmin G."/>
            <person name="Chablais R."/>
            <person name="Cochard B."/>
            <person name="Lefort F."/>
        </authorList>
    </citation>
    <scope>NUCLEOTIDE SEQUENCE [LARGE SCALE GENOMIC DNA]</scope>
    <source>
        <strain evidence="2 3">UASWS1009</strain>
    </source>
</reference>
<dbReference type="Pfam" id="PF02423">
    <property type="entry name" value="OCD_Mu_crystall"/>
    <property type="match status" value="1"/>
</dbReference>
<dbReference type="RefSeq" id="WP_024923601.1">
    <property type="nucleotide sequence ID" value="NZ_MDEO01000030.1"/>
</dbReference>
<evidence type="ECO:0008006" key="4">
    <source>
        <dbReference type="Google" id="ProtNLM"/>
    </source>
</evidence>
<gene>
    <name evidence="2" type="ORF">QV13_09920</name>
</gene>
<evidence type="ECO:0000313" key="3">
    <source>
        <dbReference type="Proteomes" id="UP000094412"/>
    </source>
</evidence>
<dbReference type="PIRSF" id="PIRSF001439">
    <property type="entry name" value="CryM"/>
    <property type="match status" value="1"/>
</dbReference>
<dbReference type="EMBL" id="MDEO01000030">
    <property type="protein sequence ID" value="OCX20033.1"/>
    <property type="molecule type" value="Genomic_DNA"/>
</dbReference>
<sequence length="320" mass="33494">MTAVIHLSEIKQALSGIDVIAEMETAFGLYSQGLATVPPVGELLFDQPPGEMHIKYGAVRGDGVFVVKIATGFYENPSIGLPSSGGVVLVFSANDGRLLAILQDEGHLTDIRTAAAGAVAAKWLMPAELECIGICGSGNQARLQAQFLREVTLCRNVLIWARNAENAKNCAADIAALGFVARTAASPAELAAHARLIVTTTASRTPYLMSGDVRPGTHIVAMGADTPEKSEVDAALLGKAASVIADSHSQCFERGEIHHAIARGLLSPERVLELGAVISGPDRLFRQVADISIVDLTGVAVQDIVLAKAVCRKLGVLATA</sequence>
<dbReference type="AlphaFoldDB" id="A0A1C2DZG7"/>
<dbReference type="Gene3D" id="3.30.1780.10">
    <property type="entry name" value="ornithine cyclodeaminase, domain 1"/>
    <property type="match status" value="1"/>
</dbReference>
<protein>
    <recommendedName>
        <fullName evidence="4">Ornithine cyclodeaminase family protein</fullName>
    </recommendedName>
</protein>
<proteinExistence type="inferred from homology"/>
<name>A0A1C2DZG7_9HYPH</name>
<organism evidence="2 3">
    <name type="scientific">Mesorhizobium hungaricum</name>
    <dbReference type="NCBI Taxonomy" id="1566387"/>
    <lineage>
        <taxon>Bacteria</taxon>
        <taxon>Pseudomonadati</taxon>
        <taxon>Pseudomonadota</taxon>
        <taxon>Alphaproteobacteria</taxon>
        <taxon>Hyphomicrobiales</taxon>
        <taxon>Phyllobacteriaceae</taxon>
        <taxon>Mesorhizobium</taxon>
    </lineage>
</organism>
<dbReference type="GO" id="GO:0005737">
    <property type="term" value="C:cytoplasm"/>
    <property type="evidence" value="ECO:0007669"/>
    <property type="project" value="TreeGrafter"/>
</dbReference>
<dbReference type="InterPro" id="IPR003462">
    <property type="entry name" value="ODC_Mu_crystall"/>
</dbReference>
<dbReference type="OrthoDB" id="9801817at2"/>
<dbReference type="PANTHER" id="PTHR13812">
    <property type="entry name" value="KETIMINE REDUCTASE MU-CRYSTALLIN"/>
    <property type="match status" value="1"/>
</dbReference>
<accession>A0A1C2DZG7</accession>
<dbReference type="InterPro" id="IPR036291">
    <property type="entry name" value="NAD(P)-bd_dom_sf"/>
</dbReference>
<dbReference type="Gene3D" id="3.40.50.720">
    <property type="entry name" value="NAD(P)-binding Rossmann-like Domain"/>
    <property type="match status" value="1"/>
</dbReference>
<comment type="caution">
    <text evidence="2">The sequence shown here is derived from an EMBL/GenBank/DDBJ whole genome shotgun (WGS) entry which is preliminary data.</text>
</comment>
<evidence type="ECO:0000256" key="1">
    <source>
        <dbReference type="ARBA" id="ARBA00008903"/>
    </source>
</evidence>
<dbReference type="SUPFAM" id="SSF51735">
    <property type="entry name" value="NAD(P)-binding Rossmann-fold domains"/>
    <property type="match status" value="1"/>
</dbReference>
<dbReference type="Proteomes" id="UP000094412">
    <property type="component" value="Unassembled WGS sequence"/>
</dbReference>
<evidence type="ECO:0000313" key="2">
    <source>
        <dbReference type="EMBL" id="OCX20033.1"/>
    </source>
</evidence>
<dbReference type="InterPro" id="IPR023401">
    <property type="entry name" value="ODC_N"/>
</dbReference>
<keyword evidence="3" id="KW-1185">Reference proteome</keyword>
<dbReference type="PANTHER" id="PTHR13812:SF19">
    <property type="entry name" value="KETIMINE REDUCTASE MU-CRYSTALLIN"/>
    <property type="match status" value="1"/>
</dbReference>
<dbReference type="STRING" id="1566387.QV13_09920"/>